<gene>
    <name evidence="6 9" type="primary">ccs1</name>
    <name evidence="9" type="ORF">GpartN1_CHLp116</name>
</gene>
<keyword evidence="2 6" id="KW-0812">Transmembrane</keyword>
<keyword evidence="3 6" id="KW-0201">Cytochrome c-type biogenesis</keyword>
<dbReference type="InterPro" id="IPR023494">
    <property type="entry name" value="Cyt_c_bgen_Ccs1/CcsB/ResB"/>
</dbReference>
<evidence type="ECO:0000259" key="8">
    <source>
        <dbReference type="Pfam" id="PF05140"/>
    </source>
</evidence>
<keyword evidence="9" id="KW-0934">Plastid</keyword>
<feature type="transmembrane region" description="Helical" evidence="7">
    <location>
        <begin position="77"/>
        <end position="97"/>
    </location>
</feature>
<dbReference type="Proteomes" id="UP001061958">
    <property type="component" value="Chloroplast Pltd"/>
</dbReference>
<dbReference type="HAMAP" id="MF_01392">
    <property type="entry name" value="CytC_Ccs1"/>
    <property type="match status" value="1"/>
</dbReference>
<dbReference type="EMBL" id="AP025529">
    <property type="protein sequence ID" value="BDE17622.1"/>
    <property type="molecule type" value="Genomic_DNA"/>
</dbReference>
<dbReference type="GO" id="GO:0017004">
    <property type="term" value="P:cytochrome complex assembly"/>
    <property type="evidence" value="ECO:0007669"/>
    <property type="project" value="UniProtKB-UniRule"/>
</dbReference>
<feature type="domain" description="ResB-like" evidence="8">
    <location>
        <begin position="21"/>
        <end position="289"/>
    </location>
</feature>
<dbReference type="AlphaFoldDB" id="A0A9C7BUR8"/>
<dbReference type="PANTHER" id="PTHR31566:SF0">
    <property type="entry name" value="CYTOCHROME C BIOGENESIS PROTEIN CCS1, CHLOROPLASTIC"/>
    <property type="match status" value="1"/>
</dbReference>
<feature type="transmembrane region" description="Helical" evidence="7">
    <location>
        <begin position="166"/>
        <end position="187"/>
    </location>
</feature>
<keyword evidence="10" id="KW-1185">Reference proteome</keyword>
<geneLocation type="chloroplast" evidence="9"/>
<dbReference type="GO" id="GO:0009535">
    <property type="term" value="C:chloroplast thylakoid membrane"/>
    <property type="evidence" value="ECO:0007669"/>
    <property type="project" value="UniProtKB-SubCell"/>
</dbReference>
<organism evidence="9 10">
    <name type="scientific">Galdieria partita</name>
    <dbReference type="NCBI Taxonomy" id="83374"/>
    <lineage>
        <taxon>Eukaryota</taxon>
        <taxon>Rhodophyta</taxon>
        <taxon>Bangiophyceae</taxon>
        <taxon>Galdieriales</taxon>
        <taxon>Galdieriaceae</taxon>
        <taxon>Galdieria</taxon>
    </lineage>
</organism>
<protein>
    <recommendedName>
        <fullName evidence="6">Cytochrome c biogenesis protein Ccs1</fullName>
    </recommendedName>
</protein>
<evidence type="ECO:0000313" key="10">
    <source>
        <dbReference type="Proteomes" id="UP001061958"/>
    </source>
</evidence>
<name>A0A9C7BUR8_9RHOD</name>
<comment type="subunit">
    <text evidence="6">May interact with CcsA.</text>
</comment>
<dbReference type="InterPro" id="IPR007816">
    <property type="entry name" value="ResB-like_domain"/>
</dbReference>
<evidence type="ECO:0000256" key="3">
    <source>
        <dbReference type="ARBA" id="ARBA00022748"/>
    </source>
</evidence>
<sequence>MFKRKKNYIIWSILRFSSNLNFALILLFTIAFTSFLGTIIEQNQSIEYYKINYPEYYIPLFSWKTILFLGLHKIYTSWWYIFLLISLGISLLSCTFLNQLPLLNLAKIIKFYSNLNTLKNFPLIIEIKNNISSKYIYHFLQKRYVILQHKDQLYLYNGLFSKIAPIFVHISIILILIGAISGFLMGFTVQEMVVEKENFHLQNIINAGPLSKIPQNFFLKVNKFWIDYNNDGSISQFFSDILVYDNLGNKLYDKTISVNNPLIYKNITFYQTDWNLQAIRLDINNMYLELPLIEVLRNNNKIWISQIQLDNKNFYLVVEKLDDVIYLYDENKDLINRLKINEDKKIILENINDNITLKVKKIIPSTGIQIKSDPGLPIVYLGFFLLMTSTVFSYFSFNQIWLLINNKNSIYLTGQTNRAKISFKQYLLKITKKM</sequence>
<comment type="function">
    <text evidence="6">Required during biogenesis of c-type cytochromes (cytochrome c6 and cytochrome f) at the step of heme attachment.</text>
</comment>
<dbReference type="PANTHER" id="PTHR31566">
    <property type="entry name" value="CYTOCHROME C BIOGENESIS PROTEIN CCS1, CHLOROPLASTIC"/>
    <property type="match status" value="1"/>
</dbReference>
<dbReference type="Pfam" id="PF05140">
    <property type="entry name" value="ResB"/>
    <property type="match status" value="2"/>
</dbReference>
<feature type="domain" description="ResB-like" evidence="8">
    <location>
        <begin position="327"/>
        <end position="425"/>
    </location>
</feature>
<evidence type="ECO:0000256" key="1">
    <source>
        <dbReference type="ARBA" id="ARBA00004141"/>
    </source>
</evidence>
<feature type="transmembrane region" description="Helical" evidence="7">
    <location>
        <begin position="378"/>
        <end position="397"/>
    </location>
</feature>
<keyword evidence="5 6" id="KW-0472">Membrane</keyword>
<evidence type="ECO:0000256" key="2">
    <source>
        <dbReference type="ARBA" id="ARBA00022692"/>
    </source>
</evidence>
<feature type="transmembrane region" description="Helical" evidence="7">
    <location>
        <begin position="20"/>
        <end position="40"/>
    </location>
</feature>
<keyword evidence="4 6" id="KW-1133">Transmembrane helix</keyword>
<reference evidence="9" key="1">
    <citation type="journal article" date="2022" name="Proc. Natl. Acad. Sci. U.S.A.">
        <title>Life cycle and functional genomics of the unicellular red alga Galdieria for elucidating algal and plant evolution and industrial use.</title>
        <authorList>
            <person name="Hirooka S."/>
            <person name="Itabashi T."/>
            <person name="Ichinose T.M."/>
            <person name="Onuma R."/>
            <person name="Fujiwara T."/>
            <person name="Yamashita S."/>
            <person name="Jong L.W."/>
            <person name="Tomita R."/>
            <person name="Iwane A.H."/>
            <person name="Miyagishima S.Y."/>
        </authorList>
    </citation>
    <scope>NUCLEOTIDE SEQUENCE</scope>
    <source>
        <strain evidence="9">NBRC 102759</strain>
    </source>
</reference>
<evidence type="ECO:0000256" key="6">
    <source>
        <dbReference type="HAMAP-Rule" id="MF_01392"/>
    </source>
</evidence>
<accession>A0A9C7BUR8</accession>
<evidence type="ECO:0000256" key="5">
    <source>
        <dbReference type="ARBA" id="ARBA00023136"/>
    </source>
</evidence>
<evidence type="ECO:0000313" key="9">
    <source>
        <dbReference type="EMBL" id="BDE17622.1"/>
    </source>
</evidence>
<comment type="subcellular location">
    <subcellularLocation>
        <location evidence="1">Membrane</location>
        <topology evidence="1">Multi-pass membrane protein</topology>
    </subcellularLocation>
    <subcellularLocation>
        <location evidence="6">Plastid</location>
        <location evidence="6">Chloroplast thylakoid membrane</location>
        <topology evidence="6">Multi-pass membrane protein</topology>
    </subcellularLocation>
</comment>
<evidence type="ECO:0000256" key="4">
    <source>
        <dbReference type="ARBA" id="ARBA00022989"/>
    </source>
</evidence>
<dbReference type="OrthoDB" id="565797at2759"/>
<proteinExistence type="inferred from homology"/>
<comment type="similarity">
    <text evidence="6">Belongs to the Ccs1/CcsB family.</text>
</comment>
<evidence type="ECO:0000256" key="7">
    <source>
        <dbReference type="SAM" id="Phobius"/>
    </source>
</evidence>
<keyword evidence="9" id="KW-0150">Chloroplast</keyword>
<keyword evidence="6" id="KW-0793">Thylakoid</keyword>